<name>A0A3S4DGX0_9BRAD</name>
<sequence>MIKRTRMRLTGVSKDGALMWPGVSVLTWVRAPGMPWVLVSIEPESP</sequence>
<gene>
    <name evidence="1" type="ORF">RHODGE_RHODGE_03299</name>
</gene>
<comment type="caution">
    <text evidence="1">The sequence shown here is derived from an EMBL/GenBank/DDBJ whole genome shotgun (WGS) entry which is preliminary data.</text>
</comment>
<evidence type="ECO:0000313" key="2">
    <source>
        <dbReference type="Proteomes" id="UP000289200"/>
    </source>
</evidence>
<reference evidence="2" key="1">
    <citation type="submission" date="2018-10" db="EMBL/GenBank/DDBJ databases">
        <authorList>
            <person name="Peiro R."/>
            <person name="Begona"/>
            <person name="Cbmso G."/>
            <person name="Lopez M."/>
            <person name="Gonzalez S."/>
            <person name="Sacristan E."/>
            <person name="Castillo E."/>
        </authorList>
    </citation>
    <scope>NUCLEOTIDE SEQUENCE [LARGE SCALE GENOMIC DNA]</scope>
</reference>
<evidence type="ECO:0000313" key="1">
    <source>
        <dbReference type="EMBL" id="VCU10113.1"/>
    </source>
</evidence>
<organism evidence="1 2">
    <name type="scientific">Rhodoplanes serenus</name>
    <dbReference type="NCBI Taxonomy" id="200615"/>
    <lineage>
        <taxon>Bacteria</taxon>
        <taxon>Pseudomonadati</taxon>
        <taxon>Pseudomonadota</taxon>
        <taxon>Alphaproteobacteria</taxon>
        <taxon>Hyphomicrobiales</taxon>
        <taxon>Nitrobacteraceae</taxon>
        <taxon>Rhodoplanes</taxon>
    </lineage>
</organism>
<dbReference type="Proteomes" id="UP000289200">
    <property type="component" value="Unassembled WGS sequence"/>
</dbReference>
<dbReference type="RefSeq" id="WP_207211525.1">
    <property type="nucleotide sequence ID" value="NZ_UWOC01000161.1"/>
</dbReference>
<accession>A0A3S4DGX0</accession>
<dbReference type="EMBL" id="UWOC01000161">
    <property type="protein sequence ID" value="VCU10113.1"/>
    <property type="molecule type" value="Genomic_DNA"/>
</dbReference>
<dbReference type="AlphaFoldDB" id="A0A3S4DGX0"/>
<keyword evidence="2" id="KW-1185">Reference proteome</keyword>
<proteinExistence type="predicted"/>
<protein>
    <submittedName>
        <fullName evidence="1">Uncharacterized protein</fullName>
    </submittedName>
</protein>